<dbReference type="CDD" id="cd18315">
    <property type="entry name" value="BTB_POZ_BAB-like"/>
    <property type="match status" value="1"/>
</dbReference>
<proteinExistence type="evidence at transcript level"/>
<dbReference type="InterPro" id="IPR013087">
    <property type="entry name" value="Znf_C2H2_type"/>
</dbReference>
<evidence type="ECO:0000259" key="5">
    <source>
        <dbReference type="PROSITE" id="PS50157"/>
    </source>
</evidence>
<feature type="domain" description="BTB" evidence="4">
    <location>
        <begin position="31"/>
        <end position="96"/>
    </location>
</feature>
<dbReference type="AlphaFoldDB" id="A0A0H3V8H6"/>
<keyword evidence="2" id="KW-0863">Zinc-finger</keyword>
<evidence type="ECO:0000256" key="3">
    <source>
        <dbReference type="SAM" id="MobiDB-lite"/>
    </source>
</evidence>
<dbReference type="SMART" id="SM00225">
    <property type="entry name" value="BTB"/>
    <property type="match status" value="1"/>
</dbReference>
<dbReference type="GO" id="GO:0006357">
    <property type="term" value="P:regulation of transcription by RNA polymerase II"/>
    <property type="evidence" value="ECO:0007669"/>
    <property type="project" value="TreeGrafter"/>
</dbReference>
<keyword evidence="1" id="KW-0539">Nucleus</keyword>
<dbReference type="InterPro" id="IPR011333">
    <property type="entry name" value="SKP1/BTB/POZ_sf"/>
</dbReference>
<dbReference type="SUPFAM" id="SSF57667">
    <property type="entry name" value="beta-beta-alpha zinc fingers"/>
    <property type="match status" value="1"/>
</dbReference>
<sequence length="364" mass="40666">MEDGLLSLKWNNHKITFCEILRTLREKSHYTDATIAVEGKFYPVHKLVLSTCSEYFEDIFARTPCKSPVIVLKDVRSQDMDALLDYMYLGEVNVNQNDLASLLKTAECLRIRGLAVPDEENTKSRKAPSDERHDSPPPKRRRHDETSRPVSPPPSASTKTPTPLPSPVQPTSAICSQPSPDHLDSDPPPHIVKVEMQEHDHEDGFRQDSYEGSVNEEGGGDFGADVSKAEHDPESYGSSSFPGPSLQPGGDLAWEEGDSSSFPPETFSSDVPAGQQPQGDKSVLAGWLVGEEPFKCHLCLVQCGSANDLRRHVMTHTGEKPFACQYCSHRTARKYNLKKHLRDVHRLPWEFLWPMNTSNPLHDS</sequence>
<keyword evidence="2" id="KW-0479">Metal-binding</keyword>
<keyword evidence="2" id="KW-0862">Zinc</keyword>
<dbReference type="EMBL" id="KJ767635">
    <property type="protein sequence ID" value="AJP31314.1"/>
    <property type="molecule type" value="mRNA"/>
</dbReference>
<reference evidence="6" key="1">
    <citation type="submission" date="2014-04" db="EMBL/GenBank/DDBJ databases">
        <title>Molecular cloning and expression analysis of MnBR-C gene from oriental river pawn (Macrobrachium nipponense).</title>
        <authorList>
            <person name="Jiang S."/>
            <person name="Zhang Y."/>
            <person name="Fu H."/>
        </authorList>
    </citation>
    <scope>NUCLEOTIDE SEQUENCE</scope>
</reference>
<dbReference type="InterPro" id="IPR036236">
    <property type="entry name" value="Znf_C2H2_sf"/>
</dbReference>
<dbReference type="GO" id="GO:0003006">
    <property type="term" value="P:developmental process involved in reproduction"/>
    <property type="evidence" value="ECO:0007669"/>
    <property type="project" value="UniProtKB-ARBA"/>
</dbReference>
<protein>
    <submittedName>
        <fullName evidence="6">Broad-complex-like protein</fullName>
    </submittedName>
</protein>
<organism evidence="6">
    <name type="scientific">Macrobrachium nipponense</name>
    <name type="common">Oriental river shrimp</name>
    <name type="synonym">Palaemon nipponensis</name>
    <dbReference type="NCBI Taxonomy" id="159736"/>
    <lineage>
        <taxon>Eukaryota</taxon>
        <taxon>Metazoa</taxon>
        <taxon>Ecdysozoa</taxon>
        <taxon>Arthropoda</taxon>
        <taxon>Crustacea</taxon>
        <taxon>Multicrustacea</taxon>
        <taxon>Malacostraca</taxon>
        <taxon>Eumalacostraca</taxon>
        <taxon>Eucarida</taxon>
        <taxon>Decapoda</taxon>
        <taxon>Pleocyemata</taxon>
        <taxon>Caridea</taxon>
        <taxon>Palaemonoidea</taxon>
        <taxon>Palaemonidae</taxon>
        <taxon>Macrobrachium</taxon>
    </lineage>
</organism>
<feature type="compositionally biased region" description="Basic and acidic residues" evidence="3">
    <location>
        <begin position="120"/>
        <end position="147"/>
    </location>
</feature>
<accession>A0A0H3V8H6</accession>
<feature type="domain" description="C2H2-type" evidence="5">
    <location>
        <begin position="322"/>
        <end position="345"/>
    </location>
</feature>
<dbReference type="Pfam" id="PF00651">
    <property type="entry name" value="BTB"/>
    <property type="match status" value="1"/>
</dbReference>
<evidence type="ECO:0000259" key="4">
    <source>
        <dbReference type="PROSITE" id="PS50097"/>
    </source>
</evidence>
<dbReference type="PANTHER" id="PTHR23110">
    <property type="entry name" value="BTB DOMAIN TRANSCRIPTION FACTOR"/>
    <property type="match status" value="1"/>
</dbReference>
<dbReference type="GO" id="GO:0008270">
    <property type="term" value="F:zinc ion binding"/>
    <property type="evidence" value="ECO:0007669"/>
    <property type="project" value="UniProtKB-KW"/>
</dbReference>
<dbReference type="PANTHER" id="PTHR23110:SF109">
    <property type="entry name" value="FI07618P-RELATED"/>
    <property type="match status" value="1"/>
</dbReference>
<feature type="compositionally biased region" description="Basic and acidic residues" evidence="3">
    <location>
        <begin position="181"/>
        <end position="209"/>
    </location>
</feature>
<dbReference type="PROSITE" id="PS50097">
    <property type="entry name" value="BTB"/>
    <property type="match status" value="1"/>
</dbReference>
<evidence type="ECO:0000313" key="6">
    <source>
        <dbReference type="EMBL" id="AJP31314.1"/>
    </source>
</evidence>
<dbReference type="SUPFAM" id="SSF54695">
    <property type="entry name" value="POZ domain"/>
    <property type="match status" value="1"/>
</dbReference>
<dbReference type="GO" id="GO:0048666">
    <property type="term" value="P:neuron development"/>
    <property type="evidence" value="ECO:0007669"/>
    <property type="project" value="UniProtKB-ARBA"/>
</dbReference>
<dbReference type="InterPro" id="IPR000210">
    <property type="entry name" value="BTB/POZ_dom"/>
</dbReference>
<dbReference type="PROSITE" id="PS50157">
    <property type="entry name" value="ZINC_FINGER_C2H2_2"/>
    <property type="match status" value="2"/>
</dbReference>
<dbReference type="Gene3D" id="3.30.160.60">
    <property type="entry name" value="Classic Zinc Finger"/>
    <property type="match status" value="2"/>
</dbReference>
<dbReference type="SMART" id="SM00355">
    <property type="entry name" value="ZnF_C2H2"/>
    <property type="match status" value="2"/>
</dbReference>
<dbReference type="FunFam" id="3.30.160.60:FF:000630">
    <property type="entry name" value="Zinc finger protein 180"/>
    <property type="match status" value="1"/>
</dbReference>
<dbReference type="PROSITE" id="PS00028">
    <property type="entry name" value="ZINC_FINGER_C2H2_1"/>
    <property type="match status" value="1"/>
</dbReference>
<feature type="domain" description="C2H2-type" evidence="5">
    <location>
        <begin position="294"/>
        <end position="321"/>
    </location>
</feature>
<dbReference type="GO" id="GO:0005634">
    <property type="term" value="C:nucleus"/>
    <property type="evidence" value="ECO:0007669"/>
    <property type="project" value="TreeGrafter"/>
</dbReference>
<feature type="region of interest" description="Disordered" evidence="3">
    <location>
        <begin position="119"/>
        <end position="278"/>
    </location>
</feature>
<feature type="compositionally biased region" description="Polar residues" evidence="3">
    <location>
        <begin position="259"/>
        <end position="278"/>
    </location>
</feature>
<evidence type="ECO:0000256" key="1">
    <source>
        <dbReference type="ARBA" id="ARBA00023242"/>
    </source>
</evidence>
<dbReference type="GO" id="GO:0048513">
    <property type="term" value="P:animal organ development"/>
    <property type="evidence" value="ECO:0007669"/>
    <property type="project" value="UniProtKB-ARBA"/>
</dbReference>
<dbReference type="Gene3D" id="3.30.710.10">
    <property type="entry name" value="Potassium Channel Kv1.1, Chain A"/>
    <property type="match status" value="1"/>
</dbReference>
<evidence type="ECO:0000256" key="2">
    <source>
        <dbReference type="PROSITE-ProRule" id="PRU00042"/>
    </source>
</evidence>
<dbReference type="InterPro" id="IPR051095">
    <property type="entry name" value="Dros_DevTransReg"/>
</dbReference>
<name>A0A0H3V8H6_MACNP</name>